<feature type="transmembrane region" description="Helical" evidence="1">
    <location>
        <begin position="100"/>
        <end position="120"/>
    </location>
</feature>
<feature type="transmembrane region" description="Helical" evidence="1">
    <location>
        <begin position="156"/>
        <end position="179"/>
    </location>
</feature>
<keyword evidence="1" id="KW-0812">Transmembrane</keyword>
<dbReference type="GeneID" id="92712819"/>
<protein>
    <submittedName>
        <fullName evidence="2">Uncharacterized membrane protein SpoIIM, required for sporulation</fullName>
    </submittedName>
</protein>
<dbReference type="EMBL" id="FQZN01000016">
    <property type="protein sequence ID" value="SHJ14271.1"/>
    <property type="molecule type" value="Genomic_DNA"/>
</dbReference>
<evidence type="ECO:0000256" key="1">
    <source>
        <dbReference type="SAM" id="Phobius"/>
    </source>
</evidence>
<dbReference type="RefSeq" id="WP_073313944.1">
    <property type="nucleotide sequence ID" value="NZ_CAJKGR010000017.1"/>
</dbReference>
<dbReference type="InterPro" id="IPR002798">
    <property type="entry name" value="SpoIIM-like"/>
</dbReference>
<organism evidence="2 3">
    <name type="scientific">Bacteroides stercorirosoris</name>
    <dbReference type="NCBI Taxonomy" id="871324"/>
    <lineage>
        <taxon>Bacteria</taxon>
        <taxon>Pseudomonadati</taxon>
        <taxon>Bacteroidota</taxon>
        <taxon>Bacteroidia</taxon>
        <taxon>Bacteroidales</taxon>
        <taxon>Bacteroidaceae</taxon>
        <taxon>Bacteroides</taxon>
    </lineage>
</organism>
<keyword evidence="1" id="KW-0472">Membrane</keyword>
<keyword evidence="1" id="KW-1133">Transmembrane helix</keyword>
<accession>A0A1M6GWF5</accession>
<reference evidence="3" key="1">
    <citation type="submission" date="2016-11" db="EMBL/GenBank/DDBJ databases">
        <authorList>
            <person name="Varghese N."/>
            <person name="Submissions S."/>
        </authorList>
    </citation>
    <scope>NUCLEOTIDE SEQUENCE [LARGE SCALE GENOMIC DNA]</scope>
    <source>
        <strain evidence="3">DSM 26884</strain>
    </source>
</reference>
<keyword evidence="3" id="KW-1185">Reference proteome</keyword>
<dbReference type="PANTHER" id="PTHR35337:SF1">
    <property type="entry name" value="SLR1478 PROTEIN"/>
    <property type="match status" value="1"/>
</dbReference>
<evidence type="ECO:0000313" key="3">
    <source>
        <dbReference type="Proteomes" id="UP000184192"/>
    </source>
</evidence>
<dbReference type="Pfam" id="PF01944">
    <property type="entry name" value="SpoIIM"/>
    <property type="match status" value="1"/>
</dbReference>
<evidence type="ECO:0000313" key="2">
    <source>
        <dbReference type="EMBL" id="SHJ14271.1"/>
    </source>
</evidence>
<feature type="transmembrane region" description="Helical" evidence="1">
    <location>
        <begin position="262"/>
        <end position="280"/>
    </location>
</feature>
<dbReference type="Proteomes" id="UP000184192">
    <property type="component" value="Unassembled WGS sequence"/>
</dbReference>
<dbReference type="eggNOG" id="COG1300">
    <property type="taxonomic scope" value="Bacteria"/>
</dbReference>
<feature type="transmembrane region" description="Helical" evidence="1">
    <location>
        <begin position="186"/>
        <end position="203"/>
    </location>
</feature>
<gene>
    <name evidence="2" type="ORF">SAMN05444350_116100</name>
</gene>
<dbReference type="AlphaFoldDB" id="A0A1M6GWF5"/>
<sequence length="320" mass="35968">MKEVTFIRRNIEKWKEAEKVVEQATSLSPDRLADAYTDLTADLAFAQTHFPTSRITIYLNNLASALHNKIYRNKREKWSRVITFWTQEIPQTMHDARRELLVSFLIFIVSVAVGVISTVGDPDFVRLILGNNYVDMTLDNIANGEPMAVYNGSSEVPMFLGITLNNIMVSFNCFAMGILTSFGTGYMLFANGVMLGSFQTFFFQHGLLGESMLAVWLHGTLEIWAIIVAGAAGLALGNGWLFPGTYSRLESFRRGAKRGVKIVIGTIPVFIMAGFIEGFITRHTELPDALRLGLILTSLAFILFYYIYLPNRKRHGNRET</sequence>
<feature type="transmembrane region" description="Helical" evidence="1">
    <location>
        <begin position="292"/>
        <end position="309"/>
    </location>
</feature>
<name>A0A1M6GWF5_9BACE</name>
<proteinExistence type="predicted"/>
<feature type="transmembrane region" description="Helical" evidence="1">
    <location>
        <begin position="223"/>
        <end position="242"/>
    </location>
</feature>
<dbReference type="PANTHER" id="PTHR35337">
    <property type="entry name" value="SLR1478 PROTEIN"/>
    <property type="match status" value="1"/>
</dbReference>